<evidence type="ECO:0000256" key="3">
    <source>
        <dbReference type="SAM" id="MobiDB-lite"/>
    </source>
</evidence>
<dbReference type="InterPro" id="IPR002371">
    <property type="entry name" value="FlgK"/>
</dbReference>
<dbReference type="Pfam" id="PF06429">
    <property type="entry name" value="Flg_bbr_C"/>
    <property type="match status" value="1"/>
</dbReference>
<feature type="domain" description="Flagellar basal-body/hook protein C-terminal" evidence="5">
    <location>
        <begin position="66"/>
        <end position="104"/>
    </location>
</feature>
<sequence>MSISAIMNTATSGMLAQQTRVNNAAQNIANMDTPGYKRLRTELSSTASGVKAKTVQSQEEPATPDSSTVDPLDEMVDLISSENSFKANAKVFEAGADLWDVLMTMKKDD</sequence>
<dbReference type="InterPro" id="IPR001444">
    <property type="entry name" value="Flag_bb_rod_N"/>
</dbReference>
<accession>A0ABU0IFS0</accession>
<dbReference type="Proteomes" id="UP001235269">
    <property type="component" value="Unassembled WGS sequence"/>
</dbReference>
<comment type="caution">
    <text evidence="6">The sequence shown here is derived from an EMBL/GenBank/DDBJ whole genome shotgun (WGS) entry which is preliminary data.</text>
</comment>
<evidence type="ECO:0000256" key="2">
    <source>
        <dbReference type="ARBA" id="ARBA00009677"/>
    </source>
</evidence>
<keyword evidence="6" id="KW-0282">Flagellum</keyword>
<dbReference type="EMBL" id="JAUSWH010000006">
    <property type="protein sequence ID" value="MDQ0456096.1"/>
    <property type="molecule type" value="Genomic_DNA"/>
</dbReference>
<dbReference type="RefSeq" id="WP_307158287.1">
    <property type="nucleotide sequence ID" value="NZ_JAUSWH010000006.1"/>
</dbReference>
<evidence type="ECO:0000256" key="1">
    <source>
        <dbReference type="ARBA" id="ARBA00004117"/>
    </source>
</evidence>
<gene>
    <name evidence="6" type="ORF">QO005_002436</name>
</gene>
<feature type="region of interest" description="Disordered" evidence="3">
    <location>
        <begin position="47"/>
        <end position="71"/>
    </location>
</feature>
<organism evidence="6 7">
    <name type="scientific">Rhizobium paknamense</name>
    <dbReference type="NCBI Taxonomy" id="1206817"/>
    <lineage>
        <taxon>Bacteria</taxon>
        <taxon>Pseudomonadati</taxon>
        <taxon>Pseudomonadota</taxon>
        <taxon>Alphaproteobacteria</taxon>
        <taxon>Hyphomicrobiales</taxon>
        <taxon>Rhizobiaceae</taxon>
        <taxon>Rhizobium/Agrobacterium group</taxon>
        <taxon>Rhizobium</taxon>
    </lineage>
</organism>
<evidence type="ECO:0000313" key="6">
    <source>
        <dbReference type="EMBL" id="MDQ0456096.1"/>
    </source>
</evidence>
<reference evidence="6 7" key="1">
    <citation type="submission" date="2023-07" db="EMBL/GenBank/DDBJ databases">
        <title>Genomic Encyclopedia of Type Strains, Phase IV (KMG-IV): sequencing the most valuable type-strain genomes for metagenomic binning, comparative biology and taxonomic classification.</title>
        <authorList>
            <person name="Goeker M."/>
        </authorList>
    </citation>
    <scope>NUCLEOTIDE SEQUENCE [LARGE SCALE GENOMIC DNA]</scope>
    <source>
        <strain evidence="6 7">DSM 100301</strain>
    </source>
</reference>
<dbReference type="PANTHER" id="PTHR30033">
    <property type="entry name" value="FLAGELLAR HOOK-ASSOCIATED PROTEIN 1"/>
    <property type="match status" value="1"/>
</dbReference>
<proteinExistence type="inferred from homology"/>
<dbReference type="PANTHER" id="PTHR30033:SF1">
    <property type="entry name" value="FLAGELLAR HOOK-ASSOCIATED PROTEIN 1"/>
    <property type="match status" value="1"/>
</dbReference>
<evidence type="ECO:0000313" key="7">
    <source>
        <dbReference type="Proteomes" id="UP001235269"/>
    </source>
</evidence>
<comment type="subcellular location">
    <subcellularLocation>
        <location evidence="1">Bacterial flagellum basal body</location>
    </subcellularLocation>
</comment>
<dbReference type="Pfam" id="PF00460">
    <property type="entry name" value="Flg_bb_rod"/>
    <property type="match status" value="1"/>
</dbReference>
<keyword evidence="6" id="KW-0966">Cell projection</keyword>
<keyword evidence="6" id="KW-0969">Cilium</keyword>
<feature type="domain" description="Flagellar basal body rod protein N-terminal" evidence="4">
    <location>
        <begin position="7"/>
        <end position="37"/>
    </location>
</feature>
<name>A0ABU0IFS0_9HYPH</name>
<comment type="similarity">
    <text evidence="2">Belongs to the flagella basal body rod proteins family.</text>
</comment>
<evidence type="ECO:0000259" key="5">
    <source>
        <dbReference type="Pfam" id="PF06429"/>
    </source>
</evidence>
<feature type="compositionally biased region" description="Polar residues" evidence="3">
    <location>
        <begin position="47"/>
        <end position="69"/>
    </location>
</feature>
<evidence type="ECO:0000259" key="4">
    <source>
        <dbReference type="Pfam" id="PF00460"/>
    </source>
</evidence>
<keyword evidence="7" id="KW-1185">Reference proteome</keyword>
<dbReference type="InterPro" id="IPR010930">
    <property type="entry name" value="Flg_bb/hook_C_dom"/>
</dbReference>
<protein>
    <submittedName>
        <fullName evidence="6">Flagellar basal-body rod protein FlgC</fullName>
    </submittedName>
</protein>